<dbReference type="STRING" id="299467.A0A443SLS6"/>
<dbReference type="SMART" id="SM00701">
    <property type="entry name" value="PGRP"/>
    <property type="match status" value="1"/>
</dbReference>
<dbReference type="AlphaFoldDB" id="A0A443SLS6"/>
<protein>
    <recommendedName>
        <fullName evidence="2">Peptidoglycan recognition protein family domain-containing protein</fullName>
    </recommendedName>
</protein>
<feature type="domain" description="Peptidoglycan recognition protein family" evidence="2">
    <location>
        <begin position="1"/>
        <end position="91"/>
    </location>
</feature>
<dbReference type="Pfam" id="PF01510">
    <property type="entry name" value="Amidase_2"/>
    <property type="match status" value="1"/>
</dbReference>
<dbReference type="InterPro" id="IPR002502">
    <property type="entry name" value="Amidase_domain"/>
</dbReference>
<dbReference type="PANTHER" id="PTHR11022">
    <property type="entry name" value="PEPTIDOGLYCAN RECOGNITION PROTEIN"/>
    <property type="match status" value="1"/>
</dbReference>
<dbReference type="OrthoDB" id="10001926at2759"/>
<accession>A0A443SLS6</accession>
<evidence type="ECO:0000313" key="4">
    <source>
        <dbReference type="Proteomes" id="UP000288716"/>
    </source>
</evidence>
<evidence type="ECO:0000259" key="2">
    <source>
        <dbReference type="SMART" id="SM00701"/>
    </source>
</evidence>
<comment type="similarity">
    <text evidence="1">Belongs to the N-acetylmuramoyl-L-alanine amidase 2 family.</text>
</comment>
<dbReference type="InterPro" id="IPR015510">
    <property type="entry name" value="PGRP"/>
</dbReference>
<dbReference type="InterPro" id="IPR006619">
    <property type="entry name" value="PGRP_domain_met/bac"/>
</dbReference>
<dbReference type="Gene3D" id="3.40.80.10">
    <property type="entry name" value="Peptidoglycan recognition protein-like"/>
    <property type="match status" value="1"/>
</dbReference>
<dbReference type="VEuPathDB" id="VectorBase:LDEU003588"/>
<sequence length="114" mass="12692">MRDIGYNFIIAGDHNVYETRGWHIPDDILASGQSHSISIALVGQFNDKPPSKEMLDAASNLIKCGQQSGFIAENYELHYEQDSPCAPNSGEALYNALKKWPQFRQSSSTSQKIC</sequence>
<keyword evidence="4" id="KW-1185">Reference proteome</keyword>
<proteinExistence type="inferred from homology"/>
<organism evidence="3 4">
    <name type="scientific">Leptotrombidium deliense</name>
    <dbReference type="NCBI Taxonomy" id="299467"/>
    <lineage>
        <taxon>Eukaryota</taxon>
        <taxon>Metazoa</taxon>
        <taxon>Ecdysozoa</taxon>
        <taxon>Arthropoda</taxon>
        <taxon>Chelicerata</taxon>
        <taxon>Arachnida</taxon>
        <taxon>Acari</taxon>
        <taxon>Acariformes</taxon>
        <taxon>Trombidiformes</taxon>
        <taxon>Prostigmata</taxon>
        <taxon>Anystina</taxon>
        <taxon>Parasitengona</taxon>
        <taxon>Trombiculoidea</taxon>
        <taxon>Trombiculidae</taxon>
        <taxon>Leptotrombidium</taxon>
    </lineage>
</organism>
<dbReference type="GO" id="GO:0008745">
    <property type="term" value="F:N-acetylmuramoyl-L-alanine amidase activity"/>
    <property type="evidence" value="ECO:0007669"/>
    <property type="project" value="InterPro"/>
</dbReference>
<evidence type="ECO:0000313" key="3">
    <source>
        <dbReference type="EMBL" id="RWS28452.1"/>
    </source>
</evidence>
<reference evidence="3 4" key="1">
    <citation type="journal article" date="2018" name="Gigascience">
        <title>Genomes of trombidid mites reveal novel predicted allergens and laterally-transferred genes associated with secondary metabolism.</title>
        <authorList>
            <person name="Dong X."/>
            <person name="Chaisiri K."/>
            <person name="Xia D."/>
            <person name="Armstrong S.D."/>
            <person name="Fang Y."/>
            <person name="Donnelly M.J."/>
            <person name="Kadowaki T."/>
            <person name="McGarry J.W."/>
            <person name="Darby A.C."/>
            <person name="Makepeace B.L."/>
        </authorList>
    </citation>
    <scope>NUCLEOTIDE SEQUENCE [LARGE SCALE GENOMIC DNA]</scope>
    <source>
        <strain evidence="3">UoL-UT</strain>
    </source>
</reference>
<dbReference type="CDD" id="cd06583">
    <property type="entry name" value="PGRP"/>
    <property type="match status" value="1"/>
</dbReference>
<dbReference type="PANTHER" id="PTHR11022:SF41">
    <property type="entry name" value="PEPTIDOGLYCAN-RECOGNITION PROTEIN LC-RELATED"/>
    <property type="match status" value="1"/>
</dbReference>
<dbReference type="SUPFAM" id="SSF55846">
    <property type="entry name" value="N-acetylmuramoyl-L-alanine amidase-like"/>
    <property type="match status" value="1"/>
</dbReference>
<evidence type="ECO:0000256" key="1">
    <source>
        <dbReference type="ARBA" id="ARBA00007553"/>
    </source>
</evidence>
<dbReference type="GO" id="GO:0009253">
    <property type="term" value="P:peptidoglycan catabolic process"/>
    <property type="evidence" value="ECO:0007669"/>
    <property type="project" value="InterPro"/>
</dbReference>
<dbReference type="InterPro" id="IPR036505">
    <property type="entry name" value="Amidase/PGRP_sf"/>
</dbReference>
<dbReference type="EMBL" id="NCKV01001368">
    <property type="protein sequence ID" value="RWS28452.1"/>
    <property type="molecule type" value="Genomic_DNA"/>
</dbReference>
<name>A0A443SLS6_9ACAR</name>
<comment type="caution">
    <text evidence="3">The sequence shown here is derived from an EMBL/GenBank/DDBJ whole genome shotgun (WGS) entry which is preliminary data.</text>
</comment>
<dbReference type="Proteomes" id="UP000288716">
    <property type="component" value="Unassembled WGS sequence"/>
</dbReference>
<dbReference type="GO" id="GO:0008270">
    <property type="term" value="F:zinc ion binding"/>
    <property type="evidence" value="ECO:0007669"/>
    <property type="project" value="InterPro"/>
</dbReference>
<gene>
    <name evidence="3" type="ORF">B4U80_12794</name>
</gene>